<feature type="compositionally biased region" description="Low complexity" evidence="7">
    <location>
        <begin position="72"/>
        <end position="85"/>
    </location>
</feature>
<dbReference type="GO" id="GO:0045892">
    <property type="term" value="P:negative regulation of DNA-templated transcription"/>
    <property type="evidence" value="ECO:0007669"/>
    <property type="project" value="UniProtKB-UniRule"/>
</dbReference>
<evidence type="ECO:0000256" key="1">
    <source>
        <dbReference type="ARBA" id="ARBA00004123"/>
    </source>
</evidence>
<reference evidence="9 11" key="1">
    <citation type="journal article" date="2019" name="G3 (Bethesda)">
        <title>Sequencing of a Wild Apple (Malus baccata) Genome Unravels the Differences Between Cultivated and Wild Apple Species Regarding Disease Resistance and Cold Tolerance.</title>
        <authorList>
            <person name="Chen X."/>
        </authorList>
    </citation>
    <scope>NUCLEOTIDE SEQUENCE [LARGE SCALE GENOMIC DNA]</scope>
    <source>
        <strain evidence="11">cv. Shandingzi</strain>
        <tissue evidence="9">Leaves</tissue>
    </source>
</reference>
<keyword evidence="3 6" id="KW-0805">Transcription regulation</keyword>
<dbReference type="Proteomes" id="UP000315295">
    <property type="component" value="Unassembled WGS sequence"/>
</dbReference>
<dbReference type="EMBL" id="VIEB01000491">
    <property type="protein sequence ID" value="TQD89118.1"/>
    <property type="molecule type" value="Genomic_DNA"/>
</dbReference>
<sequence length="251" mass="28002">MSKIIGKNFPLCFPNFIKCLPTIQAPPDHASNQLDHENQPPRSSTTNTSCTSLIIKNFNSLYNDFNLINSSSDHSTSKSLTASSSADDDHFYSSSDSDSEQYSPPDFATIFASQRFFFSSPGQSNSIVESPDTTTKPKSSQKRMLVTKGVRVSKYSSNPYMDFRLSMEEMLEANRDQISAGESGDHVHHSTSDDMEYLHELLFCYLSLNPKHAHKDIINAFTDLLICLLCAEDSSPPALVADDRQEQPETH</sequence>
<comment type="function">
    <text evidence="6">Transcriptional repressor that regulates multiple aspects of plant growth and development.</text>
</comment>
<dbReference type="EMBL" id="VIEB01000491">
    <property type="protein sequence ID" value="TQD89119.1"/>
    <property type="molecule type" value="Genomic_DNA"/>
</dbReference>
<evidence type="ECO:0000256" key="2">
    <source>
        <dbReference type="ARBA" id="ARBA00022491"/>
    </source>
</evidence>
<comment type="subcellular location">
    <subcellularLocation>
        <location evidence="1 6">Nucleus</location>
    </subcellularLocation>
</comment>
<evidence type="ECO:0000313" key="10">
    <source>
        <dbReference type="EMBL" id="TQD89119.1"/>
    </source>
</evidence>
<dbReference type="PANTHER" id="PTHR33057:SF21">
    <property type="entry name" value="TRANSCRIPTION REPRESSOR"/>
    <property type="match status" value="1"/>
</dbReference>
<evidence type="ECO:0000256" key="5">
    <source>
        <dbReference type="ARBA" id="ARBA00023242"/>
    </source>
</evidence>
<gene>
    <name evidence="9" type="ORF">C1H46_025345</name>
    <name evidence="10" type="ORF">C1H46_025346</name>
</gene>
<dbReference type="AlphaFoldDB" id="A0A540LRR2"/>
<dbReference type="InterPro" id="IPR006458">
    <property type="entry name" value="Ovate_C"/>
</dbReference>
<proteinExistence type="predicted"/>
<feature type="compositionally biased region" description="Polar residues" evidence="7">
    <location>
        <begin position="122"/>
        <end position="138"/>
    </location>
</feature>
<comment type="caution">
    <text evidence="9">The sequence shown here is derived from an EMBL/GenBank/DDBJ whole genome shotgun (WGS) entry which is preliminary data.</text>
</comment>
<name>A0A540LRR2_MALBA</name>
<evidence type="ECO:0000313" key="11">
    <source>
        <dbReference type="Proteomes" id="UP000315295"/>
    </source>
</evidence>
<keyword evidence="4 6" id="KW-0804">Transcription</keyword>
<dbReference type="Pfam" id="PF04844">
    <property type="entry name" value="Ovate"/>
    <property type="match status" value="1"/>
</dbReference>
<feature type="region of interest" description="Disordered" evidence="7">
    <location>
        <begin position="122"/>
        <end position="143"/>
    </location>
</feature>
<keyword evidence="2 6" id="KW-0678">Repressor</keyword>
<accession>A0A540LRR2</accession>
<evidence type="ECO:0000256" key="3">
    <source>
        <dbReference type="ARBA" id="ARBA00023015"/>
    </source>
</evidence>
<dbReference type="GO" id="GO:0005634">
    <property type="term" value="C:nucleus"/>
    <property type="evidence" value="ECO:0007669"/>
    <property type="project" value="UniProtKB-SubCell"/>
</dbReference>
<keyword evidence="11" id="KW-1185">Reference proteome</keyword>
<feature type="region of interest" description="Disordered" evidence="7">
    <location>
        <begin position="28"/>
        <end position="48"/>
    </location>
</feature>
<feature type="region of interest" description="Disordered" evidence="7">
    <location>
        <begin position="72"/>
        <end position="104"/>
    </location>
</feature>
<evidence type="ECO:0000313" key="9">
    <source>
        <dbReference type="EMBL" id="TQD89118.1"/>
    </source>
</evidence>
<feature type="domain" description="OVATE" evidence="8">
    <location>
        <begin position="152"/>
        <end position="227"/>
    </location>
</feature>
<protein>
    <recommendedName>
        <fullName evidence="6">Transcription repressor</fullName>
    </recommendedName>
    <alternativeName>
        <fullName evidence="6">Ovate family protein</fullName>
    </alternativeName>
</protein>
<dbReference type="STRING" id="106549.A0A540LRR2"/>
<evidence type="ECO:0000256" key="6">
    <source>
        <dbReference type="RuleBase" id="RU367028"/>
    </source>
</evidence>
<dbReference type="InterPro" id="IPR038933">
    <property type="entry name" value="Ovate"/>
</dbReference>
<keyword evidence="5 6" id="KW-0539">Nucleus</keyword>
<organism evidence="9 11">
    <name type="scientific">Malus baccata</name>
    <name type="common">Siberian crab apple</name>
    <name type="synonym">Pyrus baccata</name>
    <dbReference type="NCBI Taxonomy" id="106549"/>
    <lineage>
        <taxon>Eukaryota</taxon>
        <taxon>Viridiplantae</taxon>
        <taxon>Streptophyta</taxon>
        <taxon>Embryophyta</taxon>
        <taxon>Tracheophyta</taxon>
        <taxon>Spermatophyta</taxon>
        <taxon>Magnoliopsida</taxon>
        <taxon>eudicotyledons</taxon>
        <taxon>Gunneridae</taxon>
        <taxon>Pentapetalae</taxon>
        <taxon>rosids</taxon>
        <taxon>fabids</taxon>
        <taxon>Rosales</taxon>
        <taxon>Rosaceae</taxon>
        <taxon>Amygdaloideae</taxon>
        <taxon>Maleae</taxon>
        <taxon>Malus</taxon>
    </lineage>
</organism>
<dbReference type="NCBIfam" id="TIGR01568">
    <property type="entry name" value="A_thal_3678"/>
    <property type="match status" value="1"/>
</dbReference>
<dbReference type="PROSITE" id="PS51754">
    <property type="entry name" value="OVATE"/>
    <property type="match status" value="1"/>
</dbReference>
<evidence type="ECO:0000256" key="4">
    <source>
        <dbReference type="ARBA" id="ARBA00023163"/>
    </source>
</evidence>
<evidence type="ECO:0000256" key="7">
    <source>
        <dbReference type="SAM" id="MobiDB-lite"/>
    </source>
</evidence>
<dbReference type="PANTHER" id="PTHR33057">
    <property type="entry name" value="TRANSCRIPTION REPRESSOR OFP7-RELATED"/>
    <property type="match status" value="1"/>
</dbReference>
<evidence type="ECO:0000259" key="8">
    <source>
        <dbReference type="PROSITE" id="PS51754"/>
    </source>
</evidence>